<gene>
    <name evidence="5" type="ORF">PR048_029298</name>
</gene>
<dbReference type="CDD" id="cd05009">
    <property type="entry name" value="SIS_GlmS_GlmD_2"/>
    <property type="match status" value="1"/>
</dbReference>
<protein>
    <recommendedName>
        <fullName evidence="7">Glutamine--fructose-6-phosphate transaminase (isomerizing)</fullName>
    </recommendedName>
</protein>
<dbReference type="PROSITE" id="PS51464">
    <property type="entry name" value="SIS"/>
    <property type="match status" value="2"/>
</dbReference>
<dbReference type="PANTHER" id="PTHR10937:SF0">
    <property type="entry name" value="GLUTAMINE--FRUCTOSE-6-PHOSPHATE TRANSAMINASE (ISOMERIZING)"/>
    <property type="match status" value="1"/>
</dbReference>
<dbReference type="InterPro" id="IPR046348">
    <property type="entry name" value="SIS_dom_sf"/>
</dbReference>
<organism evidence="5 6">
    <name type="scientific">Dryococelus australis</name>
    <dbReference type="NCBI Taxonomy" id="614101"/>
    <lineage>
        <taxon>Eukaryota</taxon>
        <taxon>Metazoa</taxon>
        <taxon>Ecdysozoa</taxon>
        <taxon>Arthropoda</taxon>
        <taxon>Hexapoda</taxon>
        <taxon>Insecta</taxon>
        <taxon>Pterygota</taxon>
        <taxon>Neoptera</taxon>
        <taxon>Polyneoptera</taxon>
        <taxon>Phasmatodea</taxon>
        <taxon>Verophasmatodea</taxon>
        <taxon>Anareolatae</taxon>
        <taxon>Phasmatidae</taxon>
        <taxon>Eurycanthinae</taxon>
        <taxon>Dryococelus</taxon>
    </lineage>
</organism>
<dbReference type="InterPro" id="IPR035490">
    <property type="entry name" value="GlmS/FrlB_SIS"/>
</dbReference>
<evidence type="ECO:0000259" key="4">
    <source>
        <dbReference type="PROSITE" id="PS51464"/>
    </source>
</evidence>
<sequence>MLLDHRPHGRGDMPILPRSDSTAEFQPLEDKEVEYFFASDASAVIEHTNRVIFLEDDDVAAVKDGMLSIHRLRRSLDDSHSREIITLKMEIQQIMKGNYSSFMQKEIFEQPESVVNTMRGRLNFEDNSVILGGIKDYIPEVRRCRRLMLIGCGTSFHSAIATRQLLEELTELPVIVELASDFLDRNTPVFRDDVCFFISQSGETADTLMALRYCKNRGALIIGITNTVGSSICRESHCGVHINAGPEIGVASTKAYTSQFISLVMFALVMSEDRISHQQRRAEIFKGLKHIDEQIREVLKLDEEVSKLAKDLYTHKSLLIMGRGYNFSTCLEGALKVKELAYMHSEGIMAGELKHGPLALVDKAMPVIMIVTRDPVYVESVKSRSVKMPPRAHQHNPHSTAQHEIVRHVTHYSLVMCSHGSLFQVDKGRPHL</sequence>
<name>A0ABQ9GD02_9NEOP</name>
<evidence type="ECO:0000313" key="6">
    <source>
        <dbReference type="Proteomes" id="UP001159363"/>
    </source>
</evidence>
<dbReference type="PANTHER" id="PTHR10937">
    <property type="entry name" value="GLUCOSAMINE--FRUCTOSE-6-PHOSPHATE AMINOTRANSFERASE, ISOMERIZING"/>
    <property type="match status" value="1"/>
</dbReference>
<proteinExistence type="predicted"/>
<dbReference type="Proteomes" id="UP001159363">
    <property type="component" value="Chromosome 12"/>
</dbReference>
<dbReference type="InterPro" id="IPR035466">
    <property type="entry name" value="GlmS/AgaS_SIS"/>
</dbReference>
<feature type="compositionally biased region" description="Basic and acidic residues" evidence="2">
    <location>
        <begin position="1"/>
        <end position="11"/>
    </location>
</feature>
<dbReference type="SUPFAM" id="SSF53697">
    <property type="entry name" value="SIS domain"/>
    <property type="match status" value="1"/>
</dbReference>
<dbReference type="InterPro" id="IPR001347">
    <property type="entry name" value="SIS_dom"/>
</dbReference>
<dbReference type="Pfam" id="PF01380">
    <property type="entry name" value="SIS"/>
    <property type="match status" value="2"/>
</dbReference>
<dbReference type="InterPro" id="IPR002014">
    <property type="entry name" value="VHS_dom"/>
</dbReference>
<feature type="domain" description="SIS" evidence="4">
    <location>
        <begin position="137"/>
        <end position="276"/>
    </location>
</feature>
<reference evidence="5 6" key="1">
    <citation type="submission" date="2023-02" db="EMBL/GenBank/DDBJ databases">
        <title>LHISI_Scaffold_Assembly.</title>
        <authorList>
            <person name="Stuart O.P."/>
            <person name="Cleave R."/>
            <person name="Magrath M.J.L."/>
            <person name="Mikheyev A.S."/>
        </authorList>
    </citation>
    <scope>NUCLEOTIDE SEQUENCE [LARGE SCALE GENOMIC DNA]</scope>
    <source>
        <strain evidence="5">Daus_M_001</strain>
        <tissue evidence="5">Leg muscle</tissue>
    </source>
</reference>
<feature type="region of interest" description="Disordered" evidence="2">
    <location>
        <begin position="1"/>
        <end position="20"/>
    </location>
</feature>
<dbReference type="InterPro" id="IPR029055">
    <property type="entry name" value="Ntn_hydrolases_N"/>
</dbReference>
<dbReference type="EMBL" id="JARBHB010000013">
    <property type="protein sequence ID" value="KAJ8870277.1"/>
    <property type="molecule type" value="Genomic_DNA"/>
</dbReference>
<dbReference type="Gene3D" id="3.40.50.10490">
    <property type="entry name" value="Glucose-6-phosphate isomerase like protein, domain 1"/>
    <property type="match status" value="2"/>
</dbReference>
<evidence type="ECO:0000256" key="1">
    <source>
        <dbReference type="ARBA" id="ARBA00022737"/>
    </source>
</evidence>
<keyword evidence="1" id="KW-0677">Repeat</keyword>
<comment type="caution">
    <text evidence="5">The sequence shown here is derived from an EMBL/GenBank/DDBJ whole genome shotgun (WGS) entry which is preliminary data.</text>
</comment>
<evidence type="ECO:0008006" key="7">
    <source>
        <dbReference type="Google" id="ProtNLM"/>
    </source>
</evidence>
<accession>A0ABQ9GD02</accession>
<dbReference type="PROSITE" id="PS50179">
    <property type="entry name" value="VHS"/>
    <property type="match status" value="1"/>
</dbReference>
<evidence type="ECO:0000259" key="3">
    <source>
        <dbReference type="PROSITE" id="PS50179"/>
    </source>
</evidence>
<evidence type="ECO:0000256" key="2">
    <source>
        <dbReference type="SAM" id="MobiDB-lite"/>
    </source>
</evidence>
<dbReference type="CDD" id="cd05008">
    <property type="entry name" value="SIS_GlmS_GlmD_1"/>
    <property type="match status" value="1"/>
</dbReference>
<evidence type="ECO:0000313" key="5">
    <source>
        <dbReference type="EMBL" id="KAJ8870277.1"/>
    </source>
</evidence>
<dbReference type="SUPFAM" id="SSF56235">
    <property type="entry name" value="N-terminal nucleophile aminohydrolases (Ntn hydrolases)"/>
    <property type="match status" value="1"/>
</dbReference>
<feature type="domain" description="VHS" evidence="3">
    <location>
        <begin position="75"/>
        <end position="172"/>
    </location>
</feature>
<keyword evidence="6" id="KW-1185">Reference proteome</keyword>
<feature type="domain" description="SIS" evidence="4">
    <location>
        <begin position="308"/>
        <end position="432"/>
    </location>
</feature>